<gene>
    <name evidence="6" type="ORF">DAEQUDRAFT_710340</name>
</gene>
<evidence type="ECO:0000256" key="1">
    <source>
        <dbReference type="ARBA" id="ARBA00011062"/>
    </source>
</evidence>
<keyword evidence="4" id="KW-0732">Signal</keyword>
<evidence type="ECO:0000259" key="5">
    <source>
        <dbReference type="Pfam" id="PF01975"/>
    </source>
</evidence>
<dbReference type="GO" id="GO:0046872">
    <property type="term" value="F:metal ion binding"/>
    <property type="evidence" value="ECO:0007669"/>
    <property type="project" value="UniProtKB-KW"/>
</dbReference>
<dbReference type="Gene3D" id="3.40.1210.10">
    <property type="entry name" value="Survival protein SurE-like phosphatase/nucleotidase"/>
    <property type="match status" value="1"/>
</dbReference>
<sequence>MYHPLIAQATLAISFLAATSLPRNLVLSNDDGWATAQIRAQFDALIAAGYGVILSAPALNQSGKGSRTKTPTVLNKPCEFETCPLGSPAEGFNASDPRLNYVNGYPVDAARYGVQTLSRRLFDKSSPDFVVSGPNIGLNIGVSTQFSGTVGAAAEASKLGIPAIAFSGASGSQRCPDPSAYRWVLARNLWNPFAEDVETCGSTRLPSEADVVEREEGCFASVSVISAVTKTDVDRATQAALMATLYGLHLSCLD</sequence>
<dbReference type="InterPro" id="IPR030048">
    <property type="entry name" value="SurE"/>
</dbReference>
<dbReference type="STRING" id="1314783.A0A165QGL9"/>
<dbReference type="Pfam" id="PF01975">
    <property type="entry name" value="SurE"/>
    <property type="match status" value="1"/>
</dbReference>
<evidence type="ECO:0000313" key="7">
    <source>
        <dbReference type="Proteomes" id="UP000076727"/>
    </source>
</evidence>
<accession>A0A165QGL9</accession>
<feature type="signal peptide" evidence="4">
    <location>
        <begin position="1"/>
        <end position="20"/>
    </location>
</feature>
<keyword evidence="2" id="KW-0479">Metal-binding</keyword>
<feature type="domain" description="Survival protein SurE-like phosphatase/nucleotidase" evidence="5">
    <location>
        <begin position="26"/>
        <end position="174"/>
    </location>
</feature>
<comment type="similarity">
    <text evidence="1">Belongs to the SurE nucleotidase family.</text>
</comment>
<evidence type="ECO:0000313" key="6">
    <source>
        <dbReference type="EMBL" id="KZT69448.1"/>
    </source>
</evidence>
<dbReference type="PANTHER" id="PTHR30457:SF0">
    <property type="entry name" value="PHOSPHATASE, PUTATIVE (AFU_ORTHOLOGUE AFUA_4G01070)-RELATED"/>
    <property type="match status" value="1"/>
</dbReference>
<dbReference type="PANTHER" id="PTHR30457">
    <property type="entry name" value="5'-NUCLEOTIDASE SURE"/>
    <property type="match status" value="1"/>
</dbReference>
<dbReference type="InterPro" id="IPR002828">
    <property type="entry name" value="SurE-like_Pase/nucleotidase"/>
</dbReference>
<feature type="chain" id="PRO_5007865115" evidence="4">
    <location>
        <begin position="21"/>
        <end position="254"/>
    </location>
</feature>
<dbReference type="OrthoDB" id="4018688at2759"/>
<dbReference type="InterPro" id="IPR036523">
    <property type="entry name" value="SurE-like_sf"/>
</dbReference>
<evidence type="ECO:0000256" key="2">
    <source>
        <dbReference type="ARBA" id="ARBA00022723"/>
    </source>
</evidence>
<dbReference type="GO" id="GO:0008252">
    <property type="term" value="F:nucleotidase activity"/>
    <property type="evidence" value="ECO:0007669"/>
    <property type="project" value="InterPro"/>
</dbReference>
<protein>
    <submittedName>
        <fullName evidence="6">Sure-like protein</fullName>
    </submittedName>
</protein>
<evidence type="ECO:0000256" key="4">
    <source>
        <dbReference type="SAM" id="SignalP"/>
    </source>
</evidence>
<dbReference type="AlphaFoldDB" id="A0A165QGL9"/>
<dbReference type="Proteomes" id="UP000076727">
    <property type="component" value="Unassembled WGS sequence"/>
</dbReference>
<evidence type="ECO:0000256" key="3">
    <source>
        <dbReference type="ARBA" id="ARBA00022801"/>
    </source>
</evidence>
<dbReference type="SUPFAM" id="SSF64167">
    <property type="entry name" value="SurE-like"/>
    <property type="match status" value="1"/>
</dbReference>
<proteinExistence type="inferred from homology"/>
<reference evidence="6 7" key="1">
    <citation type="journal article" date="2016" name="Mol. Biol. Evol.">
        <title>Comparative Genomics of Early-Diverging Mushroom-Forming Fungi Provides Insights into the Origins of Lignocellulose Decay Capabilities.</title>
        <authorList>
            <person name="Nagy L.G."/>
            <person name="Riley R."/>
            <person name="Tritt A."/>
            <person name="Adam C."/>
            <person name="Daum C."/>
            <person name="Floudas D."/>
            <person name="Sun H."/>
            <person name="Yadav J.S."/>
            <person name="Pangilinan J."/>
            <person name="Larsson K.H."/>
            <person name="Matsuura K."/>
            <person name="Barry K."/>
            <person name="Labutti K."/>
            <person name="Kuo R."/>
            <person name="Ohm R.A."/>
            <person name="Bhattacharya S.S."/>
            <person name="Shirouzu T."/>
            <person name="Yoshinaga Y."/>
            <person name="Martin F.M."/>
            <person name="Grigoriev I.V."/>
            <person name="Hibbett D.S."/>
        </authorList>
    </citation>
    <scope>NUCLEOTIDE SEQUENCE [LARGE SCALE GENOMIC DNA]</scope>
    <source>
        <strain evidence="6 7">L-15889</strain>
    </source>
</reference>
<name>A0A165QGL9_9APHY</name>
<keyword evidence="7" id="KW-1185">Reference proteome</keyword>
<organism evidence="6 7">
    <name type="scientific">Daedalea quercina L-15889</name>
    <dbReference type="NCBI Taxonomy" id="1314783"/>
    <lineage>
        <taxon>Eukaryota</taxon>
        <taxon>Fungi</taxon>
        <taxon>Dikarya</taxon>
        <taxon>Basidiomycota</taxon>
        <taxon>Agaricomycotina</taxon>
        <taxon>Agaricomycetes</taxon>
        <taxon>Polyporales</taxon>
        <taxon>Fomitopsis</taxon>
    </lineage>
</organism>
<dbReference type="EMBL" id="KV429058">
    <property type="protein sequence ID" value="KZT69448.1"/>
    <property type="molecule type" value="Genomic_DNA"/>
</dbReference>
<keyword evidence="3" id="KW-0378">Hydrolase</keyword>